<accession>A0A2V3W8S9</accession>
<proteinExistence type="predicted"/>
<comment type="caution">
    <text evidence="5">The sequence shown here is derived from an EMBL/GenBank/DDBJ whole genome shotgun (WGS) entry which is preliminary data.</text>
</comment>
<evidence type="ECO:0000313" key="5">
    <source>
        <dbReference type="EMBL" id="PXW90532.1"/>
    </source>
</evidence>
<evidence type="ECO:0000256" key="2">
    <source>
        <dbReference type="ARBA" id="ARBA00023125"/>
    </source>
</evidence>
<dbReference type="Pfam" id="PF01638">
    <property type="entry name" value="HxlR"/>
    <property type="match status" value="2"/>
</dbReference>
<dbReference type="EMBL" id="QJJQ01000001">
    <property type="protein sequence ID" value="PXW90532.1"/>
    <property type="molecule type" value="Genomic_DNA"/>
</dbReference>
<sequence>MEKEVQVIHIMKELSGRWTIPILLSLDKSGGRFTPLKNTLQISPSRLSSNLKTMTEAGLIQHLSPFERNHPLLPEYELTEKGRFMKEVALVISNAEYRLNQGFLAAKAWNWPVLIALYYQYHEFNAIRQLLQTVTPRILSKRLGELYEKGLLEKTLITNPRPKYTYALSSNTEPIIRSTNSNLSALL</sequence>
<feature type="domain" description="HTH hxlR-type" evidence="4">
    <location>
        <begin position="14"/>
        <end position="91"/>
    </location>
</feature>
<keyword evidence="1" id="KW-0805">Transcription regulation</keyword>
<organism evidence="5 6">
    <name type="scientific">Pseudogracilibacillus auburnensis</name>
    <dbReference type="NCBI Taxonomy" id="1494959"/>
    <lineage>
        <taxon>Bacteria</taxon>
        <taxon>Bacillati</taxon>
        <taxon>Bacillota</taxon>
        <taxon>Bacilli</taxon>
        <taxon>Bacillales</taxon>
        <taxon>Bacillaceae</taxon>
        <taxon>Pseudogracilibacillus</taxon>
    </lineage>
</organism>
<dbReference type="InterPro" id="IPR002577">
    <property type="entry name" value="HTH_HxlR"/>
</dbReference>
<dbReference type="AlphaFoldDB" id="A0A2V3W8S9"/>
<feature type="domain" description="HTH hxlR-type" evidence="4">
    <location>
        <begin position="107"/>
        <end position="172"/>
    </location>
</feature>
<protein>
    <submittedName>
        <fullName evidence="5">HxlR family transcriptional regulator</fullName>
    </submittedName>
</protein>
<dbReference type="Proteomes" id="UP000247978">
    <property type="component" value="Unassembled WGS sequence"/>
</dbReference>
<evidence type="ECO:0000313" key="6">
    <source>
        <dbReference type="Proteomes" id="UP000247978"/>
    </source>
</evidence>
<evidence type="ECO:0000256" key="1">
    <source>
        <dbReference type="ARBA" id="ARBA00023015"/>
    </source>
</evidence>
<gene>
    <name evidence="5" type="ORF">DFR56_101444</name>
</gene>
<evidence type="ECO:0000259" key="4">
    <source>
        <dbReference type="Pfam" id="PF01638"/>
    </source>
</evidence>
<keyword evidence="6" id="KW-1185">Reference proteome</keyword>
<dbReference type="PANTHER" id="PTHR33204">
    <property type="entry name" value="TRANSCRIPTIONAL REGULATOR, MARR FAMILY"/>
    <property type="match status" value="1"/>
</dbReference>
<reference evidence="5 6" key="1">
    <citation type="submission" date="2018-05" db="EMBL/GenBank/DDBJ databases">
        <title>Genomic Encyclopedia of Type Strains, Phase IV (KMG-IV): sequencing the most valuable type-strain genomes for metagenomic binning, comparative biology and taxonomic classification.</title>
        <authorList>
            <person name="Goeker M."/>
        </authorList>
    </citation>
    <scope>NUCLEOTIDE SEQUENCE [LARGE SCALE GENOMIC DNA]</scope>
    <source>
        <strain evidence="5 6">DSM 28556</strain>
    </source>
</reference>
<dbReference type="PANTHER" id="PTHR33204:SF18">
    <property type="entry name" value="TRANSCRIPTIONAL REGULATORY PROTEIN"/>
    <property type="match status" value="1"/>
</dbReference>
<keyword evidence="2" id="KW-0238">DNA-binding</keyword>
<name>A0A2V3W8S9_9BACI</name>
<dbReference type="GO" id="GO:0003677">
    <property type="term" value="F:DNA binding"/>
    <property type="evidence" value="ECO:0007669"/>
    <property type="project" value="UniProtKB-KW"/>
</dbReference>
<dbReference type="InterPro" id="IPR036388">
    <property type="entry name" value="WH-like_DNA-bd_sf"/>
</dbReference>
<dbReference type="Gene3D" id="1.10.10.10">
    <property type="entry name" value="Winged helix-like DNA-binding domain superfamily/Winged helix DNA-binding domain"/>
    <property type="match status" value="2"/>
</dbReference>
<evidence type="ECO:0000256" key="3">
    <source>
        <dbReference type="ARBA" id="ARBA00023163"/>
    </source>
</evidence>
<keyword evidence="3" id="KW-0804">Transcription</keyword>
<dbReference type="SUPFAM" id="SSF46785">
    <property type="entry name" value="Winged helix' DNA-binding domain"/>
    <property type="match status" value="2"/>
</dbReference>
<dbReference type="InterPro" id="IPR036390">
    <property type="entry name" value="WH_DNA-bd_sf"/>
</dbReference>